<keyword evidence="2" id="KW-1185">Reference proteome</keyword>
<protein>
    <recommendedName>
        <fullName evidence="3">Serine/threonine protein kinase</fullName>
    </recommendedName>
</protein>
<dbReference type="EMBL" id="FTOC01000004">
    <property type="protein sequence ID" value="SIS45179.1"/>
    <property type="molecule type" value="Genomic_DNA"/>
</dbReference>
<gene>
    <name evidence="1" type="ORF">SAMN05421687_10460</name>
</gene>
<dbReference type="AlphaFoldDB" id="A0A1N7J788"/>
<evidence type="ECO:0000313" key="2">
    <source>
        <dbReference type="Proteomes" id="UP000187608"/>
    </source>
</evidence>
<sequence>MEDEWRQAIPLLLNLKVWENPDNEPVGISGVPEGLRCIGVGTDAAVFHAEEVPSYAFKIYAKEKSEKLNVEESIYARLRGSQFFPVCFGSGETFLVLSYEEGPTFLECLLQGIPIPDQAVRDVEAARDYVRRKGLNPRDIHLKNVLLQDGRAKILDVSEYVKNGVDCRWEYLRRAYDDYYHLIDGKKVPLWLAEAVRTWYHQAGDDFSYDSFMKKITRYTKFYK</sequence>
<organism evidence="1 2">
    <name type="scientific">Salimicrobium flavidum</name>
    <dbReference type="NCBI Taxonomy" id="570947"/>
    <lineage>
        <taxon>Bacteria</taxon>
        <taxon>Bacillati</taxon>
        <taxon>Bacillota</taxon>
        <taxon>Bacilli</taxon>
        <taxon>Bacillales</taxon>
        <taxon>Bacillaceae</taxon>
        <taxon>Salimicrobium</taxon>
    </lineage>
</organism>
<name>A0A1N7J788_9BACI</name>
<dbReference type="RefSeq" id="WP_076558186.1">
    <property type="nucleotide sequence ID" value="NZ_FTOC01000004.1"/>
</dbReference>
<dbReference type="SUPFAM" id="SSF56112">
    <property type="entry name" value="Protein kinase-like (PK-like)"/>
    <property type="match status" value="1"/>
</dbReference>
<dbReference type="STRING" id="570947.SAMN05421687_10460"/>
<evidence type="ECO:0008006" key="3">
    <source>
        <dbReference type="Google" id="ProtNLM"/>
    </source>
</evidence>
<reference evidence="2" key="1">
    <citation type="submission" date="2017-01" db="EMBL/GenBank/DDBJ databases">
        <authorList>
            <person name="Varghese N."/>
            <person name="Submissions S."/>
        </authorList>
    </citation>
    <scope>NUCLEOTIDE SEQUENCE [LARGE SCALE GENOMIC DNA]</scope>
    <source>
        <strain evidence="2">DSM 23127</strain>
    </source>
</reference>
<evidence type="ECO:0000313" key="1">
    <source>
        <dbReference type="EMBL" id="SIS45179.1"/>
    </source>
</evidence>
<dbReference type="OrthoDB" id="529320at2"/>
<proteinExistence type="predicted"/>
<dbReference type="Proteomes" id="UP000187608">
    <property type="component" value="Unassembled WGS sequence"/>
</dbReference>
<accession>A0A1N7J788</accession>
<dbReference type="InterPro" id="IPR011009">
    <property type="entry name" value="Kinase-like_dom_sf"/>
</dbReference>